<gene>
    <name evidence="1" type="ORF">CDAR_105041</name>
</gene>
<proteinExistence type="predicted"/>
<reference evidence="1 2" key="1">
    <citation type="submission" date="2021-06" db="EMBL/GenBank/DDBJ databases">
        <title>Caerostris darwini draft genome.</title>
        <authorList>
            <person name="Kono N."/>
            <person name="Arakawa K."/>
        </authorList>
    </citation>
    <scope>NUCLEOTIDE SEQUENCE [LARGE SCALE GENOMIC DNA]</scope>
</reference>
<sequence length="138" mass="15209">MFLLEKYILAASKREPRFKTSSNTGGGGRQSSILHPPPFFLFTNPKDTSSNSPGLQIEFNVNRVRRMARQLFTAEAHGRILIAGSSNLEFLFHCNPELKVQNPSAATPLQCPPFSSISSLFGVLRGGGGGTRRWRGFK</sequence>
<evidence type="ECO:0000313" key="1">
    <source>
        <dbReference type="EMBL" id="GIY65325.1"/>
    </source>
</evidence>
<comment type="caution">
    <text evidence="1">The sequence shown here is derived from an EMBL/GenBank/DDBJ whole genome shotgun (WGS) entry which is preliminary data.</text>
</comment>
<keyword evidence="2" id="KW-1185">Reference proteome</keyword>
<organism evidence="1 2">
    <name type="scientific">Caerostris darwini</name>
    <dbReference type="NCBI Taxonomy" id="1538125"/>
    <lineage>
        <taxon>Eukaryota</taxon>
        <taxon>Metazoa</taxon>
        <taxon>Ecdysozoa</taxon>
        <taxon>Arthropoda</taxon>
        <taxon>Chelicerata</taxon>
        <taxon>Arachnida</taxon>
        <taxon>Araneae</taxon>
        <taxon>Araneomorphae</taxon>
        <taxon>Entelegynae</taxon>
        <taxon>Araneoidea</taxon>
        <taxon>Araneidae</taxon>
        <taxon>Caerostris</taxon>
    </lineage>
</organism>
<evidence type="ECO:0000313" key="2">
    <source>
        <dbReference type="Proteomes" id="UP001054837"/>
    </source>
</evidence>
<name>A0AAV4V709_9ARAC</name>
<protein>
    <submittedName>
        <fullName evidence="1">Uncharacterized protein</fullName>
    </submittedName>
</protein>
<dbReference type="Proteomes" id="UP001054837">
    <property type="component" value="Unassembled WGS sequence"/>
</dbReference>
<dbReference type="AlphaFoldDB" id="A0AAV4V709"/>
<dbReference type="EMBL" id="BPLQ01012409">
    <property type="protein sequence ID" value="GIY65325.1"/>
    <property type="molecule type" value="Genomic_DNA"/>
</dbReference>
<accession>A0AAV4V709</accession>